<evidence type="ECO:0000256" key="5">
    <source>
        <dbReference type="PIRNR" id="PIRNR000241"/>
    </source>
</evidence>
<comment type="similarity">
    <text evidence="2 5 7">Belongs to the uricase family.</text>
</comment>
<dbReference type="PIRSF" id="PIRSF000241">
    <property type="entry name" value="Urate_oxidase"/>
    <property type="match status" value="1"/>
</dbReference>
<evidence type="ECO:0000256" key="4">
    <source>
        <dbReference type="ARBA" id="ARBA00023002"/>
    </source>
</evidence>
<comment type="catalytic activity">
    <reaction evidence="5 7">
        <text>urate + O2 + H2O = 5-hydroxyisourate + H2O2</text>
        <dbReference type="Rhea" id="RHEA:21368"/>
        <dbReference type="ChEBI" id="CHEBI:15377"/>
        <dbReference type="ChEBI" id="CHEBI:15379"/>
        <dbReference type="ChEBI" id="CHEBI:16240"/>
        <dbReference type="ChEBI" id="CHEBI:17775"/>
        <dbReference type="ChEBI" id="CHEBI:18072"/>
        <dbReference type="EC" id="1.7.3.3"/>
    </reaction>
</comment>
<dbReference type="GO" id="GO:0006145">
    <property type="term" value="P:purine nucleobase catabolic process"/>
    <property type="evidence" value="ECO:0007669"/>
    <property type="project" value="TreeGrafter"/>
</dbReference>
<dbReference type="NCBIfam" id="TIGR03383">
    <property type="entry name" value="urate_oxi"/>
    <property type="match status" value="1"/>
</dbReference>
<feature type="binding site" evidence="6">
    <location>
        <position position="188"/>
    </location>
    <ligand>
        <name>5-hydroxyisourate</name>
        <dbReference type="ChEBI" id="CHEBI:18072"/>
    </ligand>
</feature>
<dbReference type="AlphaFoldDB" id="A0A7T6Z809"/>
<sequence>MFVDEEKTADDRVMYYGKGDVFVFRTYATPLTNITKIPESDFTGRENVIFGMNIQVSFRGEKFLPSFTEGDNSMVVATDSMKNFILAHAAKYEGATMEGFLQFVGERFLEKYNHIEAVELSSDEIPYDTVKIHDGSGIVESDLVYNCSRNEYSTASVEVTRTDEGYKLTKQTGGISDLHLIKVSGSSFYGYIQDEYTQLPETSDRPLFIFLDLSWIYQDMKDGTGDNPERYVAAEQVRDIAVTVFHELYNNSIQHLINEIGLRVLQRFPQLDQIRFKTNNRTWEPVIQDIEGSKGQVHTEPRPPYGFQGFTVTRKDLENKGNK</sequence>
<evidence type="ECO:0000256" key="3">
    <source>
        <dbReference type="ARBA" id="ARBA00022631"/>
    </source>
</evidence>
<feature type="binding site" evidence="6">
    <location>
        <position position="205"/>
    </location>
    <ligand>
        <name>urate</name>
        <dbReference type="ChEBI" id="CHEBI:17775"/>
    </ligand>
</feature>
<dbReference type="PRINTS" id="PR00093">
    <property type="entry name" value="URICASE"/>
</dbReference>
<protein>
    <recommendedName>
        <fullName evidence="5 7">Uricase</fullName>
        <ecNumber evidence="5 7">1.7.3.3</ecNumber>
    </recommendedName>
    <alternativeName>
        <fullName evidence="5">Urate oxidase</fullName>
    </alternativeName>
</protein>
<feature type="binding site" evidence="6">
    <location>
        <position position="280"/>
    </location>
    <ligand>
        <name>5-hydroxyisourate</name>
        <dbReference type="ChEBI" id="CHEBI:18072"/>
    </ligand>
</feature>
<feature type="binding site" evidence="6">
    <location>
        <position position="78"/>
    </location>
    <ligand>
        <name>O2</name>
        <dbReference type="ChEBI" id="CHEBI:15379"/>
    </ligand>
</feature>
<proteinExistence type="inferred from homology"/>
<keyword evidence="3 5" id="KW-0659">Purine metabolism</keyword>
<evidence type="ECO:0000256" key="6">
    <source>
        <dbReference type="PIRSR" id="PIRSR000241-2"/>
    </source>
</evidence>
<evidence type="ECO:0000313" key="9">
    <source>
        <dbReference type="Proteomes" id="UP000595823"/>
    </source>
</evidence>
<feature type="binding site" evidence="6">
    <location>
        <position position="79"/>
    </location>
    <ligand>
        <name>urate</name>
        <dbReference type="ChEBI" id="CHEBI:17775"/>
    </ligand>
</feature>
<reference evidence="8 9" key="1">
    <citation type="submission" date="2020-06" db="EMBL/GenBank/DDBJ databases">
        <title>Genomic analysis of Salicibibacter sp. NKC5-3.</title>
        <authorList>
            <person name="Oh Y.J."/>
        </authorList>
    </citation>
    <scope>NUCLEOTIDE SEQUENCE [LARGE SCALE GENOMIC DNA]</scope>
    <source>
        <strain evidence="8 9">NKC5-3</strain>
    </source>
</reference>
<feature type="binding site" evidence="6">
    <location>
        <position position="79"/>
    </location>
    <ligand>
        <name>5-hydroxyisourate</name>
        <dbReference type="ChEBI" id="CHEBI:18072"/>
    </ligand>
</feature>
<comment type="pathway">
    <text evidence="1 5">Purine metabolism; urate degradation; (S)-allantoin from urate: step 1/3.</text>
</comment>
<dbReference type="InterPro" id="IPR002042">
    <property type="entry name" value="Uricase"/>
</dbReference>
<feature type="binding site" evidence="6">
    <location>
        <position position="280"/>
    </location>
    <ligand>
        <name>urate</name>
        <dbReference type="ChEBI" id="CHEBI:17775"/>
    </ligand>
</feature>
<evidence type="ECO:0000256" key="2">
    <source>
        <dbReference type="ARBA" id="ARBA00009760"/>
    </source>
</evidence>
<feature type="binding site" evidence="6">
    <location>
        <position position="205"/>
    </location>
    <ligand>
        <name>5-hydroxyisourate</name>
        <dbReference type="ChEBI" id="CHEBI:18072"/>
    </ligand>
</feature>
<dbReference type="InterPro" id="IPR019842">
    <property type="entry name" value="Uricase_CS"/>
</dbReference>
<dbReference type="SUPFAM" id="SSF55620">
    <property type="entry name" value="Tetrahydrobiopterin biosynthesis enzymes-like"/>
    <property type="match status" value="2"/>
</dbReference>
<keyword evidence="4 5" id="KW-0560">Oxidoreductase</keyword>
<feature type="binding site" evidence="6">
    <location>
        <position position="254"/>
    </location>
    <ligand>
        <name>5-hydroxyisourate</name>
        <dbReference type="ChEBI" id="CHEBI:18072"/>
    </ligand>
</feature>
<dbReference type="Pfam" id="PF01014">
    <property type="entry name" value="Uricase"/>
    <property type="match status" value="2"/>
</dbReference>
<feature type="binding site" evidence="6">
    <location>
        <position position="254"/>
    </location>
    <ligand>
        <name>urate</name>
        <dbReference type="ChEBI" id="CHEBI:17775"/>
    </ligand>
</feature>
<organism evidence="8 9">
    <name type="scientific">Salicibibacter cibarius</name>
    <dbReference type="NCBI Taxonomy" id="2743000"/>
    <lineage>
        <taxon>Bacteria</taxon>
        <taxon>Bacillati</taxon>
        <taxon>Bacillota</taxon>
        <taxon>Bacilli</taxon>
        <taxon>Bacillales</taxon>
        <taxon>Bacillaceae</taxon>
        <taxon>Salicibibacter</taxon>
    </lineage>
</organism>
<evidence type="ECO:0000256" key="1">
    <source>
        <dbReference type="ARBA" id="ARBA00004831"/>
    </source>
</evidence>
<gene>
    <name evidence="8" type="primary">pucL</name>
    <name evidence="8" type="ORF">HUG15_17705</name>
</gene>
<comment type="function">
    <text evidence="5 7">Catalyzes the oxidation of uric acid to 5-hydroxyisourate, which is further processed to form (S)-allantoin.</text>
</comment>
<dbReference type="EMBL" id="CP054705">
    <property type="protein sequence ID" value="QQK78387.1"/>
    <property type="molecule type" value="Genomic_DNA"/>
</dbReference>
<dbReference type="KEGG" id="scia:HUG15_17705"/>
<feature type="binding site" evidence="6">
    <location>
        <position position="78"/>
    </location>
    <ligand>
        <name>urate</name>
        <dbReference type="ChEBI" id="CHEBI:17775"/>
    </ligand>
</feature>
<keyword evidence="9" id="KW-1185">Reference proteome</keyword>
<feature type="binding site" evidence="6">
    <location>
        <position position="188"/>
    </location>
    <ligand>
        <name>urate</name>
        <dbReference type="ChEBI" id="CHEBI:17775"/>
    </ligand>
</feature>
<dbReference type="Gene3D" id="3.10.270.10">
    <property type="entry name" value="Urate Oxidase"/>
    <property type="match status" value="1"/>
</dbReference>
<evidence type="ECO:0000256" key="7">
    <source>
        <dbReference type="RuleBase" id="RU004455"/>
    </source>
</evidence>
<dbReference type="UniPathway" id="UPA00394">
    <property type="reaction ID" value="UER00650"/>
</dbReference>
<dbReference type="PANTHER" id="PTHR42874">
    <property type="entry name" value="URICASE"/>
    <property type="match status" value="1"/>
</dbReference>
<name>A0A7T6Z809_9BACI</name>
<dbReference type="PANTHER" id="PTHR42874:SF1">
    <property type="entry name" value="URICASE"/>
    <property type="match status" value="1"/>
</dbReference>
<feature type="binding site" evidence="6">
    <location>
        <position position="78"/>
    </location>
    <ligand>
        <name>5-hydroxyisourate</name>
        <dbReference type="ChEBI" id="CHEBI:18072"/>
    </ligand>
</feature>
<dbReference type="GO" id="GO:0019628">
    <property type="term" value="P:urate catabolic process"/>
    <property type="evidence" value="ECO:0007669"/>
    <property type="project" value="UniProtKB-UniPathway"/>
</dbReference>
<dbReference type="GO" id="GO:0004846">
    <property type="term" value="F:urate oxidase activity"/>
    <property type="evidence" value="ECO:0007669"/>
    <property type="project" value="UniProtKB-EC"/>
</dbReference>
<feature type="binding site" evidence="6">
    <location>
        <position position="280"/>
    </location>
    <ligand>
        <name>O2</name>
        <dbReference type="ChEBI" id="CHEBI:15379"/>
    </ligand>
</feature>
<accession>A0A7T6Z809</accession>
<evidence type="ECO:0000313" key="8">
    <source>
        <dbReference type="EMBL" id="QQK78387.1"/>
    </source>
</evidence>
<dbReference type="EC" id="1.7.3.3" evidence="5 7"/>
<dbReference type="Proteomes" id="UP000595823">
    <property type="component" value="Chromosome"/>
</dbReference>
<dbReference type="PROSITE" id="PS00366">
    <property type="entry name" value="URICASE"/>
    <property type="match status" value="1"/>
</dbReference>